<dbReference type="SUPFAM" id="SSF69618">
    <property type="entry name" value="HemD-like"/>
    <property type="match status" value="1"/>
</dbReference>
<organism evidence="2 3">
    <name type="scientific">Tulasnella calospora MUT 4182</name>
    <dbReference type="NCBI Taxonomy" id="1051891"/>
    <lineage>
        <taxon>Eukaryota</taxon>
        <taxon>Fungi</taxon>
        <taxon>Dikarya</taxon>
        <taxon>Basidiomycota</taxon>
        <taxon>Agaricomycotina</taxon>
        <taxon>Agaricomycetes</taxon>
        <taxon>Cantharellales</taxon>
        <taxon>Tulasnellaceae</taxon>
        <taxon>Tulasnella</taxon>
    </lineage>
</organism>
<dbReference type="InterPro" id="IPR003754">
    <property type="entry name" value="4pyrrol_synth_uPrphyn_synth"/>
</dbReference>
<dbReference type="Proteomes" id="UP000054248">
    <property type="component" value="Unassembled WGS sequence"/>
</dbReference>
<reference evidence="3" key="2">
    <citation type="submission" date="2015-01" db="EMBL/GenBank/DDBJ databases">
        <title>Evolutionary Origins and Diversification of the Mycorrhizal Mutualists.</title>
        <authorList>
            <consortium name="DOE Joint Genome Institute"/>
            <consortium name="Mycorrhizal Genomics Consortium"/>
            <person name="Kohler A."/>
            <person name="Kuo A."/>
            <person name="Nagy L.G."/>
            <person name="Floudas D."/>
            <person name="Copeland A."/>
            <person name="Barry K.W."/>
            <person name="Cichocki N."/>
            <person name="Veneault-Fourrey C."/>
            <person name="LaButti K."/>
            <person name="Lindquist E.A."/>
            <person name="Lipzen A."/>
            <person name="Lundell T."/>
            <person name="Morin E."/>
            <person name="Murat C."/>
            <person name="Riley R."/>
            <person name="Ohm R."/>
            <person name="Sun H."/>
            <person name="Tunlid A."/>
            <person name="Henrissat B."/>
            <person name="Grigoriev I.V."/>
            <person name="Hibbett D.S."/>
            <person name="Martin F."/>
        </authorList>
    </citation>
    <scope>NUCLEOTIDE SEQUENCE [LARGE SCALE GENOMIC DNA]</scope>
    <source>
        <strain evidence="3">MUT 4182</strain>
    </source>
</reference>
<dbReference type="Pfam" id="PF02602">
    <property type="entry name" value="HEM4"/>
    <property type="match status" value="1"/>
</dbReference>
<dbReference type="PANTHER" id="PTHR12390:SF0">
    <property type="entry name" value="UROPORPHYRINOGEN-III SYNTHASE"/>
    <property type="match status" value="1"/>
</dbReference>
<dbReference type="HOGENOM" id="CLU_051874_0_1_1"/>
<evidence type="ECO:0000313" key="3">
    <source>
        <dbReference type="Proteomes" id="UP000054248"/>
    </source>
</evidence>
<dbReference type="InterPro" id="IPR039793">
    <property type="entry name" value="UROS/Hem4"/>
</dbReference>
<gene>
    <name evidence="2" type="ORF">M407DRAFT_26597</name>
</gene>
<dbReference type="PANTHER" id="PTHR12390">
    <property type="entry name" value="UROPORPHYRINOGEN III SYNTHASE"/>
    <property type="match status" value="1"/>
</dbReference>
<dbReference type="AlphaFoldDB" id="A0A0C3Q4P9"/>
<dbReference type="CDD" id="cd06578">
    <property type="entry name" value="HemD"/>
    <property type="match status" value="1"/>
</dbReference>
<proteinExistence type="predicted"/>
<sequence>MSTQSTAVLLLRSPTASVDSKPDKYISAFSKRNIYAENVPVLEHSFVEVARLKELIAIGPRNAFSGVIVTSGRAAEAWSNAVESIDADDALDSSVWNKTPFYVVGQKTADTLMATAPVRPAFYPSPDCVLGAAETGSGEKLASFIIQHLSNGPDRTSASLLYLTGDKNRDAIQTTLSDANIAVHPHQVYRTSARVNLAAEISDAVSTLPTNTTDIWIAFFAPSSAAMALPALAEVLSLPTLSHSEKRHGPPSARFAAIGKTTSTYLQEEHVQRFRVDAVANSPTAEELAHAISNLAS</sequence>
<dbReference type="GO" id="GO:0005829">
    <property type="term" value="C:cytosol"/>
    <property type="evidence" value="ECO:0007669"/>
    <property type="project" value="TreeGrafter"/>
</dbReference>
<evidence type="ECO:0000313" key="2">
    <source>
        <dbReference type="EMBL" id="KIO23985.1"/>
    </source>
</evidence>
<dbReference type="UniPathway" id="UPA00251">
    <property type="reaction ID" value="UER00320"/>
</dbReference>
<dbReference type="Gene3D" id="3.40.50.10090">
    <property type="match status" value="2"/>
</dbReference>
<dbReference type="EMBL" id="KN823071">
    <property type="protein sequence ID" value="KIO23985.1"/>
    <property type="molecule type" value="Genomic_DNA"/>
</dbReference>
<evidence type="ECO:0000259" key="1">
    <source>
        <dbReference type="Pfam" id="PF02602"/>
    </source>
</evidence>
<dbReference type="InterPro" id="IPR036108">
    <property type="entry name" value="4pyrrol_syn_uPrphyn_synt_sf"/>
</dbReference>
<name>A0A0C3Q4P9_9AGAM</name>
<dbReference type="OrthoDB" id="5595751at2759"/>
<dbReference type="GO" id="GO:0006782">
    <property type="term" value="P:protoporphyrinogen IX biosynthetic process"/>
    <property type="evidence" value="ECO:0007669"/>
    <property type="project" value="UniProtKB-UniPathway"/>
</dbReference>
<reference evidence="2 3" key="1">
    <citation type="submission" date="2014-04" db="EMBL/GenBank/DDBJ databases">
        <authorList>
            <consortium name="DOE Joint Genome Institute"/>
            <person name="Kuo A."/>
            <person name="Girlanda M."/>
            <person name="Perotto S."/>
            <person name="Kohler A."/>
            <person name="Nagy L.G."/>
            <person name="Floudas D."/>
            <person name="Copeland A."/>
            <person name="Barry K.W."/>
            <person name="Cichocki N."/>
            <person name="Veneault-Fourrey C."/>
            <person name="LaButti K."/>
            <person name="Lindquist E.A."/>
            <person name="Lipzen A."/>
            <person name="Lundell T."/>
            <person name="Morin E."/>
            <person name="Murat C."/>
            <person name="Sun H."/>
            <person name="Tunlid A."/>
            <person name="Henrissat B."/>
            <person name="Grigoriev I.V."/>
            <person name="Hibbett D.S."/>
            <person name="Martin F."/>
            <person name="Nordberg H.P."/>
            <person name="Cantor M.N."/>
            <person name="Hua S.X."/>
        </authorList>
    </citation>
    <scope>NUCLEOTIDE SEQUENCE [LARGE SCALE GENOMIC DNA]</scope>
    <source>
        <strain evidence="2 3">MUT 4182</strain>
    </source>
</reference>
<dbReference type="GO" id="GO:0004852">
    <property type="term" value="F:uroporphyrinogen-III synthase activity"/>
    <property type="evidence" value="ECO:0007669"/>
    <property type="project" value="InterPro"/>
</dbReference>
<feature type="domain" description="Tetrapyrrole biosynthesis uroporphyrinogen III synthase" evidence="1">
    <location>
        <begin position="25"/>
        <end position="288"/>
    </location>
</feature>
<keyword evidence="3" id="KW-1185">Reference proteome</keyword>
<protein>
    <recommendedName>
        <fullName evidence="1">Tetrapyrrole biosynthesis uroporphyrinogen III synthase domain-containing protein</fullName>
    </recommendedName>
</protein>
<dbReference type="STRING" id="1051891.A0A0C3Q4P9"/>
<accession>A0A0C3Q4P9</accession>
<dbReference type="GO" id="GO:0006780">
    <property type="term" value="P:uroporphyrinogen III biosynthetic process"/>
    <property type="evidence" value="ECO:0007669"/>
    <property type="project" value="InterPro"/>
</dbReference>